<dbReference type="EMBL" id="JBHULN010000018">
    <property type="protein sequence ID" value="MFD2573478.1"/>
    <property type="molecule type" value="Genomic_DNA"/>
</dbReference>
<dbReference type="RefSeq" id="WP_381526192.1">
    <property type="nucleotide sequence ID" value="NZ_JBHULN010000018.1"/>
</dbReference>
<proteinExistence type="predicted"/>
<evidence type="ECO:0000313" key="1">
    <source>
        <dbReference type="EMBL" id="MFD2573478.1"/>
    </source>
</evidence>
<evidence type="ECO:0000313" key="2">
    <source>
        <dbReference type="Proteomes" id="UP001597469"/>
    </source>
</evidence>
<accession>A0ABW5MB57</accession>
<protein>
    <submittedName>
        <fullName evidence="1">Uncharacterized protein</fullName>
    </submittedName>
</protein>
<gene>
    <name evidence="1" type="ORF">ACFSUS_22755</name>
</gene>
<dbReference type="Proteomes" id="UP001597469">
    <property type="component" value="Unassembled WGS sequence"/>
</dbReference>
<sequence>MDMSEDDKALYFINLKDRKLYGLFVDTPARVPTAADVKSWVRTGRSLPQQTPFLSSL</sequence>
<reference evidence="2" key="1">
    <citation type="journal article" date="2019" name="Int. J. Syst. Evol. Microbiol.">
        <title>The Global Catalogue of Microorganisms (GCM) 10K type strain sequencing project: providing services to taxonomists for standard genome sequencing and annotation.</title>
        <authorList>
            <consortium name="The Broad Institute Genomics Platform"/>
            <consortium name="The Broad Institute Genome Sequencing Center for Infectious Disease"/>
            <person name="Wu L."/>
            <person name="Ma J."/>
        </authorList>
    </citation>
    <scope>NUCLEOTIDE SEQUENCE [LARGE SCALE GENOMIC DNA]</scope>
    <source>
        <strain evidence="2">KCTC 42805</strain>
    </source>
</reference>
<name>A0ABW5MB57_9BACT</name>
<organism evidence="1 2">
    <name type="scientific">Spirosoma soli</name>
    <dbReference type="NCBI Taxonomy" id="1770529"/>
    <lineage>
        <taxon>Bacteria</taxon>
        <taxon>Pseudomonadati</taxon>
        <taxon>Bacteroidota</taxon>
        <taxon>Cytophagia</taxon>
        <taxon>Cytophagales</taxon>
        <taxon>Cytophagaceae</taxon>
        <taxon>Spirosoma</taxon>
    </lineage>
</organism>
<keyword evidence="2" id="KW-1185">Reference proteome</keyword>
<comment type="caution">
    <text evidence="1">The sequence shown here is derived from an EMBL/GenBank/DDBJ whole genome shotgun (WGS) entry which is preliminary data.</text>
</comment>